<sequence length="338" mass="36866">MLLEIQKSHRRLADIGWTLWWSGYPVDEGVVRAKLAKLVDVWTTAFELFANTELSEAALTSLKDARLSSKALRWTRQRLGRDDFAPWVRSLIDGLQNGGDGADEADLQRLGSVLGVEEPTSTQSVAETLTAISKVLHPSALREVSQSPLADLAAVRDKAKQFLFIIATFGEISLKTQGRWKPRIGAFSVFLREVAVTPEGQALIVLAWRAMENAGLAEGAPEVLALSDNAERSQREWAAINEIRAMLPPDEAYLVRPKRLGKAQNDPAEHERLRADLLQIRQRWGAEIDAILEAHQLRTVPSLVSAPADPSLAAGRRGAPDSGASPADAAGATPRGPR</sequence>
<name>A0ABW9QTX8_9ACTN</name>
<protein>
    <submittedName>
        <fullName evidence="2">Uncharacterized protein</fullName>
    </submittedName>
</protein>
<keyword evidence="3" id="KW-1185">Reference proteome</keyword>
<feature type="region of interest" description="Disordered" evidence="1">
    <location>
        <begin position="306"/>
        <end position="338"/>
    </location>
</feature>
<gene>
    <name evidence="2" type="ORF">GHK86_10530</name>
</gene>
<comment type="caution">
    <text evidence="2">The sequence shown here is derived from an EMBL/GenBank/DDBJ whole genome shotgun (WGS) entry which is preliminary data.</text>
</comment>
<evidence type="ECO:0000313" key="3">
    <source>
        <dbReference type="Proteomes" id="UP000437736"/>
    </source>
</evidence>
<proteinExistence type="predicted"/>
<feature type="compositionally biased region" description="Low complexity" evidence="1">
    <location>
        <begin position="320"/>
        <end position="332"/>
    </location>
</feature>
<evidence type="ECO:0000313" key="2">
    <source>
        <dbReference type="EMBL" id="MST33153.1"/>
    </source>
</evidence>
<dbReference type="Proteomes" id="UP000437736">
    <property type="component" value="Unassembled WGS sequence"/>
</dbReference>
<dbReference type="EMBL" id="WJHE01000502">
    <property type="protein sequence ID" value="MST33153.1"/>
    <property type="molecule type" value="Genomic_DNA"/>
</dbReference>
<organism evidence="2 3">
    <name type="scientific">Acidiferrimicrobium australe</name>
    <dbReference type="NCBI Taxonomy" id="2664430"/>
    <lineage>
        <taxon>Bacteria</taxon>
        <taxon>Bacillati</taxon>
        <taxon>Actinomycetota</taxon>
        <taxon>Acidimicrobiia</taxon>
        <taxon>Acidimicrobiales</taxon>
        <taxon>Acidimicrobiaceae</taxon>
        <taxon>Acidiferrimicrobium</taxon>
    </lineage>
</organism>
<accession>A0ABW9QTX8</accession>
<evidence type="ECO:0000256" key="1">
    <source>
        <dbReference type="SAM" id="MobiDB-lite"/>
    </source>
</evidence>
<reference evidence="2 3" key="1">
    <citation type="submission" date="2019-11" db="EMBL/GenBank/DDBJ databases">
        <title>Acidiferrimicrobium australis gen. nov., sp. nov., an acidophilic and obligately heterotrophic, member of the Actinobacteria that catalyses dissimilatory oxido- reduction of iron isolated from metal-rich acidic water in Chile.</title>
        <authorList>
            <person name="Gonzalez D."/>
            <person name="Huber K."/>
            <person name="Hedrich S."/>
            <person name="Rojas-Villalobos C."/>
            <person name="Quatrini R."/>
            <person name="Dinamarca M.A."/>
            <person name="Schwarz A."/>
            <person name="Canales C."/>
            <person name="Nancucheo I."/>
        </authorList>
    </citation>
    <scope>NUCLEOTIDE SEQUENCE [LARGE SCALE GENOMIC DNA]</scope>
    <source>
        <strain evidence="2 3">USS-CCA1</strain>
    </source>
</reference>